<dbReference type="SUPFAM" id="SSF55729">
    <property type="entry name" value="Acyl-CoA N-acyltransferases (Nat)"/>
    <property type="match status" value="1"/>
</dbReference>
<dbReference type="Proteomes" id="UP000546007">
    <property type="component" value="Unassembled WGS sequence"/>
</dbReference>
<dbReference type="EMBL" id="JACIES010000019">
    <property type="protein sequence ID" value="MBB4028180.1"/>
    <property type="molecule type" value="Genomic_DNA"/>
</dbReference>
<organism evidence="1 2">
    <name type="scientific">Butyricimonas faecihominis</name>
    <dbReference type="NCBI Taxonomy" id="1472416"/>
    <lineage>
        <taxon>Bacteria</taxon>
        <taxon>Pseudomonadati</taxon>
        <taxon>Bacteroidota</taxon>
        <taxon>Bacteroidia</taxon>
        <taxon>Bacteroidales</taxon>
        <taxon>Odoribacteraceae</taxon>
        <taxon>Butyricimonas</taxon>
    </lineage>
</organism>
<sequence>MKYTIEEVLNEKQAKEFLLLPVSLYKNDENWVRPLDNDITKVFDPAKNPFFKHGECTRWLLRDEKSRCVGRVASFIDRSSCHLDSYSVGGMGFFECINDQEAAFMLFDRCRSWLEERGMESMEGPVNFGERNEWWGLLVDGFKPPVFQMPYTHKYYVPFFENYGFRDYFKQYIYRTRLVEESLSKVVVWKSERLLKNEDYRIISYREMTPRQAKDSFLTIYNKAWNLNVHGVGGMDKEQVEVLFKTLKPVLDPDLLYFAYYKGEPIGFFIMIPELNYIVKHVNGKISGLGILKFLYYRHIKRGRVALGLIFGVASEFQGRGVEAAMIYAFCKNIILSKKTYDWLDMSWVGDFNPQMMHLMDYIGAKQSQTYITYRKLFRDDIEFCRSIDKKVKDPESSEG</sequence>
<proteinExistence type="predicted"/>
<dbReference type="PANTHER" id="PTHR41368:SF1">
    <property type="entry name" value="PROTEIN YGHO"/>
    <property type="match status" value="1"/>
</dbReference>
<name>A0A7W6I052_9BACT</name>
<dbReference type="RefSeq" id="WP_124317273.1">
    <property type="nucleotide sequence ID" value="NZ_AP028155.1"/>
</dbReference>
<dbReference type="Gene3D" id="3.40.630.30">
    <property type="match status" value="1"/>
</dbReference>
<dbReference type="AlphaFoldDB" id="A0A7W6I052"/>
<evidence type="ECO:0000313" key="1">
    <source>
        <dbReference type="EMBL" id="MBB4028180.1"/>
    </source>
</evidence>
<dbReference type="PANTHER" id="PTHR41368">
    <property type="entry name" value="PROTEIN YGHO"/>
    <property type="match status" value="1"/>
</dbReference>
<gene>
    <name evidence="1" type="ORF">GGR14_004008</name>
</gene>
<accession>A0A7W6I052</accession>
<dbReference type="InterPro" id="IPR016181">
    <property type="entry name" value="Acyl_CoA_acyltransferase"/>
</dbReference>
<reference evidence="1 2" key="1">
    <citation type="submission" date="2020-08" db="EMBL/GenBank/DDBJ databases">
        <title>Genomic Encyclopedia of Type Strains, Phase IV (KMG-IV): sequencing the most valuable type-strain genomes for metagenomic binning, comparative biology and taxonomic classification.</title>
        <authorList>
            <person name="Goeker M."/>
        </authorList>
    </citation>
    <scope>NUCLEOTIDE SEQUENCE [LARGE SCALE GENOMIC DNA]</scope>
    <source>
        <strain evidence="1 2">DSM 105721</strain>
    </source>
</reference>
<protein>
    <submittedName>
        <fullName evidence="1">GNAT superfamily N-acetyltransferase</fullName>
    </submittedName>
</protein>
<dbReference type="GO" id="GO:0016740">
    <property type="term" value="F:transferase activity"/>
    <property type="evidence" value="ECO:0007669"/>
    <property type="project" value="UniProtKB-KW"/>
</dbReference>
<keyword evidence="1" id="KW-0808">Transferase</keyword>
<dbReference type="InterPro" id="IPR039968">
    <property type="entry name" value="BcerS-like"/>
</dbReference>
<dbReference type="GeneID" id="93099713"/>
<keyword evidence="2" id="KW-1185">Reference proteome</keyword>
<evidence type="ECO:0000313" key="2">
    <source>
        <dbReference type="Proteomes" id="UP000546007"/>
    </source>
</evidence>
<comment type="caution">
    <text evidence="1">The sequence shown here is derived from an EMBL/GenBank/DDBJ whole genome shotgun (WGS) entry which is preliminary data.</text>
</comment>
<dbReference type="OrthoDB" id="9806005at2"/>